<dbReference type="EMBL" id="JASCZI010151587">
    <property type="protein sequence ID" value="MED6173609.1"/>
    <property type="molecule type" value="Genomic_DNA"/>
</dbReference>
<proteinExistence type="predicted"/>
<keyword evidence="3" id="KW-1185">Reference proteome</keyword>
<reference evidence="2 3" key="1">
    <citation type="journal article" date="2023" name="Plants (Basel)">
        <title>Bridging the Gap: Combining Genomics and Transcriptomics Approaches to Understand Stylosanthes scabra, an Orphan Legume from the Brazilian Caatinga.</title>
        <authorList>
            <person name="Ferreira-Neto J.R.C."/>
            <person name="da Silva M.D."/>
            <person name="Binneck E."/>
            <person name="de Melo N.F."/>
            <person name="da Silva R.H."/>
            <person name="de Melo A.L.T.M."/>
            <person name="Pandolfi V."/>
            <person name="Bustamante F.O."/>
            <person name="Brasileiro-Vidal A.C."/>
            <person name="Benko-Iseppon A.M."/>
        </authorList>
    </citation>
    <scope>NUCLEOTIDE SEQUENCE [LARGE SCALE GENOMIC DNA]</scope>
    <source>
        <tissue evidence="2">Leaves</tissue>
    </source>
</reference>
<name>A0ABU6VKI7_9FABA</name>
<evidence type="ECO:0000256" key="1">
    <source>
        <dbReference type="SAM" id="SignalP"/>
    </source>
</evidence>
<keyword evidence="1" id="KW-0732">Signal</keyword>
<protein>
    <submittedName>
        <fullName evidence="2">Uncharacterized protein</fullName>
    </submittedName>
</protein>
<gene>
    <name evidence="2" type="ORF">PIB30_061241</name>
</gene>
<accession>A0ABU6VKI7</accession>
<evidence type="ECO:0000313" key="3">
    <source>
        <dbReference type="Proteomes" id="UP001341840"/>
    </source>
</evidence>
<evidence type="ECO:0000313" key="2">
    <source>
        <dbReference type="EMBL" id="MED6173609.1"/>
    </source>
</evidence>
<feature type="signal peptide" evidence="1">
    <location>
        <begin position="1"/>
        <end position="21"/>
    </location>
</feature>
<organism evidence="2 3">
    <name type="scientific">Stylosanthes scabra</name>
    <dbReference type="NCBI Taxonomy" id="79078"/>
    <lineage>
        <taxon>Eukaryota</taxon>
        <taxon>Viridiplantae</taxon>
        <taxon>Streptophyta</taxon>
        <taxon>Embryophyta</taxon>
        <taxon>Tracheophyta</taxon>
        <taxon>Spermatophyta</taxon>
        <taxon>Magnoliopsida</taxon>
        <taxon>eudicotyledons</taxon>
        <taxon>Gunneridae</taxon>
        <taxon>Pentapetalae</taxon>
        <taxon>rosids</taxon>
        <taxon>fabids</taxon>
        <taxon>Fabales</taxon>
        <taxon>Fabaceae</taxon>
        <taxon>Papilionoideae</taxon>
        <taxon>50 kb inversion clade</taxon>
        <taxon>dalbergioids sensu lato</taxon>
        <taxon>Dalbergieae</taxon>
        <taxon>Pterocarpus clade</taxon>
        <taxon>Stylosanthes</taxon>
    </lineage>
</organism>
<sequence length="114" mass="12448">MESIGNFCAELFVFSMAMVAGAPPDPSSAACTQRSSRTGGESLLDTLESKKRLHLQRQSAVSKRLLLFCSSLVAGSTNTLNLIPKCLNSHSLFLHSDFRLDLLLEFSILPMLCL</sequence>
<feature type="chain" id="PRO_5045176243" evidence="1">
    <location>
        <begin position="22"/>
        <end position="114"/>
    </location>
</feature>
<dbReference type="Proteomes" id="UP001341840">
    <property type="component" value="Unassembled WGS sequence"/>
</dbReference>
<comment type="caution">
    <text evidence="2">The sequence shown here is derived from an EMBL/GenBank/DDBJ whole genome shotgun (WGS) entry which is preliminary data.</text>
</comment>